<dbReference type="InterPro" id="IPR002641">
    <property type="entry name" value="PNPLA_dom"/>
</dbReference>
<gene>
    <name evidence="5" type="ORF">SAMN04487772_1522</name>
</gene>
<dbReference type="GO" id="GO:0047372">
    <property type="term" value="F:monoacylglycerol lipase activity"/>
    <property type="evidence" value="ECO:0007669"/>
    <property type="project" value="TreeGrafter"/>
</dbReference>
<evidence type="ECO:0000313" key="5">
    <source>
        <dbReference type="EMBL" id="SET66681.1"/>
    </source>
</evidence>
<keyword evidence="2 3" id="KW-0443">Lipid metabolism</keyword>
<organism evidence="5 6">
    <name type="scientific">[Clostridium] polysaccharolyticum</name>
    <dbReference type="NCBI Taxonomy" id="29364"/>
    <lineage>
        <taxon>Bacteria</taxon>
        <taxon>Bacillati</taxon>
        <taxon>Bacillota</taxon>
        <taxon>Clostridia</taxon>
        <taxon>Lachnospirales</taxon>
        <taxon>Lachnospiraceae</taxon>
    </lineage>
</organism>
<evidence type="ECO:0000259" key="4">
    <source>
        <dbReference type="PROSITE" id="PS51635"/>
    </source>
</evidence>
<keyword evidence="6" id="KW-1185">Reference proteome</keyword>
<dbReference type="GO" id="GO:0004620">
    <property type="term" value="F:phospholipase activity"/>
    <property type="evidence" value="ECO:0007669"/>
    <property type="project" value="TreeGrafter"/>
</dbReference>
<dbReference type="InterPro" id="IPR016035">
    <property type="entry name" value="Acyl_Trfase/lysoPLipase"/>
</dbReference>
<reference evidence="5 6" key="1">
    <citation type="submission" date="2016-10" db="EMBL/GenBank/DDBJ databases">
        <authorList>
            <person name="de Groot N.N."/>
        </authorList>
    </citation>
    <scope>NUCLEOTIDE SEQUENCE [LARGE SCALE GENOMIC DNA]</scope>
    <source>
        <strain evidence="5 6">DSM 1801</strain>
    </source>
</reference>
<feature type="short sequence motif" description="DGA/G" evidence="3">
    <location>
        <begin position="186"/>
        <end position="188"/>
    </location>
</feature>
<evidence type="ECO:0000256" key="2">
    <source>
        <dbReference type="ARBA" id="ARBA00023098"/>
    </source>
</evidence>
<dbReference type="PANTHER" id="PTHR32176">
    <property type="entry name" value="XYLOSE ISOMERASE"/>
    <property type="match status" value="1"/>
</dbReference>
<protein>
    <submittedName>
        <fullName evidence="5">Patatin-like phospholipase</fullName>
    </submittedName>
</protein>
<dbReference type="Pfam" id="PF01734">
    <property type="entry name" value="Patatin"/>
    <property type="match status" value="1"/>
</dbReference>
<feature type="active site" description="Nucleophile" evidence="3">
    <location>
        <position position="51"/>
    </location>
</feature>
<feature type="active site" description="Proton acceptor" evidence="3">
    <location>
        <position position="186"/>
    </location>
</feature>
<dbReference type="SUPFAM" id="SSF52151">
    <property type="entry name" value="FabD/lysophospholipase-like"/>
    <property type="match status" value="1"/>
</dbReference>
<dbReference type="RefSeq" id="WP_092479273.1">
    <property type="nucleotide sequence ID" value="NZ_FOHN01000052.1"/>
</dbReference>
<keyword evidence="3" id="KW-0442">Lipid degradation</keyword>
<dbReference type="AlphaFoldDB" id="A0A1I0G9M5"/>
<dbReference type="Gene3D" id="3.40.1090.10">
    <property type="entry name" value="Cytosolic phospholipase A2 catalytic domain"/>
    <property type="match status" value="1"/>
</dbReference>
<comment type="similarity">
    <text evidence="1">Belongs to the patatin family.</text>
</comment>
<dbReference type="PANTHER" id="PTHR32176:SF92">
    <property type="entry name" value="XYLOSE ISOMERASE"/>
    <property type="match status" value="1"/>
</dbReference>
<name>A0A1I0G9M5_9FIRM</name>
<feature type="domain" description="PNPLA" evidence="4">
    <location>
        <begin position="6"/>
        <end position="199"/>
    </location>
</feature>
<proteinExistence type="inferred from homology"/>
<dbReference type="OrthoDB" id="9807112at2"/>
<dbReference type="STRING" id="29364.SAMN04487772_1522"/>
<sequence length="326" mass="36733">MQTAILSIDGGGMKGIVPAVVIHKLETLLQQYSNDTNARIGDYFDLIGGTSTGSILTALYLTPENNHPKYSAKEILDFYLKLGSAIFQKQSLYPLFGSKYINRDFEKTLQNFFGDLKLSQLLKPCLIASYDTTTRSAVFFNAETGRKHKQRNPFVWQAILSSCAAPTYFPPMCLDKPAGCPNCFIDGGVVANNPALCSLIEAFKLKECNSINDVRLMSVGNIQTDISYFYRDVKKWGLIEWAAPLFSILLNSNAQTVDYQLRSIFHIVDKDEQYLRLQFNSVEKSPAIDDYSDSAIEYFLTCGNELAETYSEELNQFAQWLVNEKE</sequence>
<dbReference type="Proteomes" id="UP000199800">
    <property type="component" value="Unassembled WGS sequence"/>
</dbReference>
<accession>A0A1I0G9M5</accession>
<feature type="short sequence motif" description="GXSXG" evidence="3">
    <location>
        <begin position="49"/>
        <end position="53"/>
    </location>
</feature>
<dbReference type="PROSITE" id="PS51635">
    <property type="entry name" value="PNPLA"/>
    <property type="match status" value="1"/>
</dbReference>
<dbReference type="EMBL" id="FOHN01000052">
    <property type="protein sequence ID" value="SET66681.1"/>
    <property type="molecule type" value="Genomic_DNA"/>
</dbReference>
<feature type="short sequence motif" description="GXGXXG" evidence="3">
    <location>
        <begin position="10"/>
        <end position="15"/>
    </location>
</feature>
<keyword evidence="3" id="KW-0378">Hydrolase</keyword>
<evidence type="ECO:0000313" key="6">
    <source>
        <dbReference type="Proteomes" id="UP000199800"/>
    </source>
</evidence>
<evidence type="ECO:0000256" key="3">
    <source>
        <dbReference type="PROSITE-ProRule" id="PRU01161"/>
    </source>
</evidence>
<dbReference type="GO" id="GO:0016042">
    <property type="term" value="P:lipid catabolic process"/>
    <property type="evidence" value="ECO:0007669"/>
    <property type="project" value="UniProtKB-UniRule"/>
</dbReference>
<evidence type="ECO:0000256" key="1">
    <source>
        <dbReference type="ARBA" id="ARBA00010240"/>
    </source>
</evidence>